<keyword evidence="2 4" id="KW-0560">Oxidoreductase</keyword>
<evidence type="ECO:0000256" key="4">
    <source>
        <dbReference type="RuleBase" id="RU003719"/>
    </source>
</evidence>
<evidence type="ECO:0000259" key="5">
    <source>
        <dbReference type="Pfam" id="PF00389"/>
    </source>
</evidence>
<dbReference type="InterPro" id="IPR036291">
    <property type="entry name" value="NAD(P)-bd_dom_sf"/>
</dbReference>
<dbReference type="CDD" id="cd12162">
    <property type="entry name" value="2-Hacid_dh_4"/>
    <property type="match status" value="1"/>
</dbReference>
<protein>
    <submittedName>
        <fullName evidence="7">Hydroxypyruvate reductase, NAD PH-dependent</fullName>
    </submittedName>
</protein>
<dbReference type="eggNOG" id="COG1052">
    <property type="taxonomic scope" value="Bacteria"/>
</dbReference>
<feature type="domain" description="D-isomer specific 2-hydroxyacid dehydrogenase catalytic" evidence="5">
    <location>
        <begin position="20"/>
        <end position="314"/>
    </location>
</feature>
<dbReference type="Gene3D" id="3.40.50.720">
    <property type="entry name" value="NAD(P)-binding Rossmann-like Domain"/>
    <property type="match status" value="2"/>
</dbReference>
<dbReference type="PROSITE" id="PS00671">
    <property type="entry name" value="D_2_HYDROXYACID_DH_3"/>
    <property type="match status" value="1"/>
</dbReference>
<evidence type="ECO:0000256" key="2">
    <source>
        <dbReference type="ARBA" id="ARBA00023002"/>
    </source>
</evidence>
<gene>
    <name evidence="7" type="ORF">METUNv1_00580</name>
</gene>
<dbReference type="PANTHER" id="PTHR43761:SF1">
    <property type="entry name" value="D-ISOMER SPECIFIC 2-HYDROXYACID DEHYDROGENASE CATALYTIC DOMAIN-CONTAINING PROTEIN-RELATED"/>
    <property type="match status" value="1"/>
</dbReference>
<dbReference type="EMBL" id="AFHG01000029">
    <property type="protein sequence ID" value="EGK73402.1"/>
    <property type="molecule type" value="Genomic_DNA"/>
</dbReference>
<dbReference type="OrthoDB" id="9805416at2"/>
<keyword evidence="8" id="KW-1185">Reference proteome</keyword>
<comment type="caution">
    <text evidence="7">The sequence shown here is derived from an EMBL/GenBank/DDBJ whole genome shotgun (WGS) entry which is preliminary data.</text>
</comment>
<evidence type="ECO:0000256" key="1">
    <source>
        <dbReference type="ARBA" id="ARBA00005854"/>
    </source>
</evidence>
<dbReference type="Pfam" id="PF02826">
    <property type="entry name" value="2-Hacid_dh_C"/>
    <property type="match status" value="1"/>
</dbReference>
<feature type="domain" description="D-isomer specific 2-hydroxyacid dehydrogenase NAD-binding" evidence="6">
    <location>
        <begin position="106"/>
        <end position="285"/>
    </location>
</feature>
<dbReference type="Pfam" id="PF00389">
    <property type="entry name" value="2-Hacid_dh"/>
    <property type="match status" value="1"/>
</dbReference>
<dbReference type="InterPro" id="IPR029753">
    <property type="entry name" value="D-isomer_DH_CS"/>
</dbReference>
<accession>F5R8M4</accession>
<dbReference type="GO" id="GO:0016616">
    <property type="term" value="F:oxidoreductase activity, acting on the CH-OH group of donors, NAD or NADP as acceptor"/>
    <property type="evidence" value="ECO:0007669"/>
    <property type="project" value="InterPro"/>
</dbReference>
<dbReference type="SUPFAM" id="SSF52283">
    <property type="entry name" value="Formate/glycerate dehydrogenase catalytic domain-like"/>
    <property type="match status" value="1"/>
</dbReference>
<dbReference type="Proteomes" id="UP000005019">
    <property type="component" value="Unassembled WGS sequence"/>
</dbReference>
<dbReference type="PROSITE" id="PS00670">
    <property type="entry name" value="D_2_HYDROXYACID_DH_2"/>
    <property type="match status" value="1"/>
</dbReference>
<evidence type="ECO:0000259" key="6">
    <source>
        <dbReference type="Pfam" id="PF02826"/>
    </source>
</evidence>
<dbReference type="AlphaFoldDB" id="F5R8M4"/>
<evidence type="ECO:0000313" key="7">
    <source>
        <dbReference type="EMBL" id="EGK73402.1"/>
    </source>
</evidence>
<keyword evidence="3" id="KW-0520">NAD</keyword>
<dbReference type="RefSeq" id="WP_008058629.1">
    <property type="nucleotide sequence ID" value="NZ_AFHG01000029.1"/>
</dbReference>
<evidence type="ECO:0000313" key="8">
    <source>
        <dbReference type="Proteomes" id="UP000005019"/>
    </source>
</evidence>
<organism evidence="7 8">
    <name type="scientific">Methyloversatilis universalis (strain ATCC BAA-1314 / DSM 25237 / JCM 13912 / CCUG 52030 / FAM5)</name>
    <dbReference type="NCBI Taxonomy" id="1000565"/>
    <lineage>
        <taxon>Bacteria</taxon>
        <taxon>Pseudomonadati</taxon>
        <taxon>Pseudomonadota</taxon>
        <taxon>Betaproteobacteria</taxon>
        <taxon>Nitrosomonadales</taxon>
        <taxon>Sterolibacteriaceae</taxon>
        <taxon>Methyloversatilis</taxon>
    </lineage>
</organism>
<dbReference type="GO" id="GO:0051287">
    <property type="term" value="F:NAD binding"/>
    <property type="evidence" value="ECO:0007669"/>
    <property type="project" value="InterPro"/>
</dbReference>
<sequence>MSHHVVFLDRSTLKANVRRPSFDHTWEEYDTTSPEQVVERLKNATVAFTNKVPLRGDVLAQLPNLKYIGVAATGYDVIDVPACRERGIVVANIRNYAVHTVPEHAFALILALRRSIIAYRQDVERGRWQEVDQFCFFDHAIYDLFDSTIGIFGEGVLGQGTAKIARGFGMKVLFADHPGPKAPGVEFTPVEEVLAQSDIISLHCPLTADSRNMFGMEQFRKMKRSAILINTARGGLVNEEDLVTALKEGVIAGAGFDVLTKEPPKEGNPLLDLRLPNFILTPHVAWASDGAMQFLADQLVDNAEAFVKGSPVNTVT</sequence>
<dbReference type="InterPro" id="IPR050418">
    <property type="entry name" value="D-iso_2-hydroxyacid_DH_PdxB"/>
</dbReference>
<keyword evidence="7" id="KW-0670">Pyruvate</keyword>
<evidence type="ECO:0000256" key="3">
    <source>
        <dbReference type="ARBA" id="ARBA00023027"/>
    </source>
</evidence>
<dbReference type="SUPFAM" id="SSF51735">
    <property type="entry name" value="NAD(P)-binding Rossmann-fold domains"/>
    <property type="match status" value="1"/>
</dbReference>
<name>F5R8M4_METUF</name>
<dbReference type="InterPro" id="IPR006139">
    <property type="entry name" value="D-isomer_2_OHA_DH_cat_dom"/>
</dbReference>
<dbReference type="STRING" id="1000565.METUNv1_00580"/>
<dbReference type="InterPro" id="IPR006140">
    <property type="entry name" value="D-isomer_DH_NAD-bd"/>
</dbReference>
<comment type="similarity">
    <text evidence="1 4">Belongs to the D-isomer specific 2-hydroxyacid dehydrogenase family.</text>
</comment>
<dbReference type="PANTHER" id="PTHR43761">
    <property type="entry name" value="D-ISOMER SPECIFIC 2-HYDROXYACID DEHYDROGENASE FAMILY PROTEIN (AFU_ORTHOLOGUE AFUA_1G13630)"/>
    <property type="match status" value="1"/>
</dbReference>
<reference evidence="7 8" key="1">
    <citation type="journal article" date="2011" name="J. Bacteriol.">
        <title>Genome sequence of Methyloversatilis universalis FAM5T, a methylotrophic representative of the order Rhodocyclales.</title>
        <authorList>
            <person name="Kittichotirat W."/>
            <person name="Good N.M."/>
            <person name="Hall R."/>
            <person name="Bringel F."/>
            <person name="Lajus A."/>
            <person name="Medigue C."/>
            <person name="Smalley N.E."/>
            <person name="Beck D."/>
            <person name="Bumgarner R."/>
            <person name="Vuilleumier S."/>
            <person name="Kalyuzhnaya M.G."/>
        </authorList>
    </citation>
    <scope>NUCLEOTIDE SEQUENCE [LARGE SCALE GENOMIC DNA]</scope>
    <source>
        <strain evidence="8">ATCC BAA-1314 / JCM 13912 / FAM5</strain>
    </source>
</reference>
<proteinExistence type="inferred from homology"/>